<dbReference type="EMBL" id="REGN01008962">
    <property type="protein sequence ID" value="RNA02241.1"/>
    <property type="molecule type" value="Genomic_DNA"/>
</dbReference>
<comment type="caution">
    <text evidence="1">The sequence shown here is derived from an EMBL/GenBank/DDBJ whole genome shotgun (WGS) entry which is preliminary data.</text>
</comment>
<protein>
    <submittedName>
        <fullName evidence="1">Uncharacterized protein</fullName>
    </submittedName>
</protein>
<evidence type="ECO:0000313" key="1">
    <source>
        <dbReference type="EMBL" id="RNA02241.1"/>
    </source>
</evidence>
<accession>A0A3M7PU34</accession>
<organism evidence="1 2">
    <name type="scientific">Brachionus plicatilis</name>
    <name type="common">Marine rotifer</name>
    <name type="synonym">Brachionus muelleri</name>
    <dbReference type="NCBI Taxonomy" id="10195"/>
    <lineage>
        <taxon>Eukaryota</taxon>
        <taxon>Metazoa</taxon>
        <taxon>Spiralia</taxon>
        <taxon>Gnathifera</taxon>
        <taxon>Rotifera</taxon>
        <taxon>Eurotatoria</taxon>
        <taxon>Monogononta</taxon>
        <taxon>Pseudotrocha</taxon>
        <taxon>Ploima</taxon>
        <taxon>Brachionidae</taxon>
        <taxon>Brachionus</taxon>
    </lineage>
</organism>
<gene>
    <name evidence="1" type="ORF">BpHYR1_049873</name>
</gene>
<keyword evidence="2" id="KW-1185">Reference proteome</keyword>
<dbReference type="Proteomes" id="UP000276133">
    <property type="component" value="Unassembled WGS sequence"/>
</dbReference>
<evidence type="ECO:0000313" key="2">
    <source>
        <dbReference type="Proteomes" id="UP000276133"/>
    </source>
</evidence>
<reference evidence="1 2" key="1">
    <citation type="journal article" date="2018" name="Sci. Rep.">
        <title>Genomic signatures of local adaptation to the degree of environmental predictability in rotifers.</title>
        <authorList>
            <person name="Franch-Gras L."/>
            <person name="Hahn C."/>
            <person name="Garcia-Roger E.M."/>
            <person name="Carmona M.J."/>
            <person name="Serra M."/>
            <person name="Gomez A."/>
        </authorList>
    </citation>
    <scope>NUCLEOTIDE SEQUENCE [LARGE SCALE GENOMIC DNA]</scope>
    <source>
        <strain evidence="1">HYR1</strain>
    </source>
</reference>
<proteinExistence type="predicted"/>
<dbReference type="AlphaFoldDB" id="A0A3M7PU34"/>
<name>A0A3M7PU34_BRAPC</name>
<sequence>MAVINFKRTNVVLSGFESRYVEYITPFCYLNFSSFFPELSLSSAQIKQINNFRSLEDTKKCLDREFEGNYWIVKRATETYQADIIWYQCTKCGINVQNVVSIIFVFFLHKINTDVAIYLNKNNHVKKNGAQMIKFIRK</sequence>